<dbReference type="GO" id="GO:0015221">
    <property type="term" value="F:lipopolysaccharide transmembrane transporter activity"/>
    <property type="evidence" value="ECO:0007669"/>
    <property type="project" value="InterPro"/>
</dbReference>
<accession>A0A1G4VWD7</accession>
<dbReference type="Gene3D" id="2.60.450.10">
    <property type="entry name" value="Lipopolysaccharide (LPS) transport protein A like domain"/>
    <property type="match status" value="1"/>
</dbReference>
<dbReference type="InterPro" id="IPR010664">
    <property type="entry name" value="LipoPS_assembly_LptC-rel"/>
</dbReference>
<protein>
    <submittedName>
        <fullName evidence="2">LPS export ABC transporter protein LptC</fullName>
    </submittedName>
</protein>
<feature type="transmembrane region" description="Helical" evidence="1">
    <location>
        <begin position="6"/>
        <end position="26"/>
    </location>
</feature>
<dbReference type="Proteomes" id="UP000182124">
    <property type="component" value="Unassembled WGS sequence"/>
</dbReference>
<dbReference type="eggNOG" id="COG3117">
    <property type="taxonomic scope" value="Bacteria"/>
</dbReference>
<keyword evidence="1" id="KW-0472">Membrane</keyword>
<dbReference type="STRING" id="329186.SAMN02927925_01883"/>
<name>A0A1G4VWD7_9FLAO</name>
<dbReference type="EMBL" id="FMTY01000004">
    <property type="protein sequence ID" value="SCX12989.1"/>
    <property type="molecule type" value="Genomic_DNA"/>
</dbReference>
<organism evidence="2 3">
    <name type="scientific">Flavobacterium saliperosum</name>
    <dbReference type="NCBI Taxonomy" id="329186"/>
    <lineage>
        <taxon>Bacteria</taxon>
        <taxon>Pseudomonadati</taxon>
        <taxon>Bacteroidota</taxon>
        <taxon>Flavobacteriia</taxon>
        <taxon>Flavobacteriales</taxon>
        <taxon>Flavobacteriaceae</taxon>
        <taxon>Flavobacterium</taxon>
    </lineage>
</organism>
<sequence length="187" mass="21184">MVMKTLLKNGLGIIVMVFAVTVFFSCESNFKEVQRINSVAFAPSGEADTVDLKYTDSGKVKAILVSPKMLDYSNAKYPFTEFPKGIHVTLFDDDQKKSYVDADYAITYAKTDIIDLQGNVKITSSDGKLLQTEQLYYDQKNEWFFTEKQFKYTDEAGGYLEGPGVDFSKDFKVFNMQNSRGEVTKLE</sequence>
<evidence type="ECO:0000256" key="1">
    <source>
        <dbReference type="SAM" id="Phobius"/>
    </source>
</evidence>
<evidence type="ECO:0000313" key="2">
    <source>
        <dbReference type="EMBL" id="SCX12989.1"/>
    </source>
</evidence>
<proteinExistence type="predicted"/>
<dbReference type="InterPro" id="IPR026265">
    <property type="entry name" value="LptC"/>
</dbReference>
<reference evidence="2 3" key="1">
    <citation type="submission" date="2016-10" db="EMBL/GenBank/DDBJ databases">
        <authorList>
            <person name="de Groot N.N."/>
        </authorList>
    </citation>
    <scope>NUCLEOTIDE SEQUENCE [LARGE SCALE GENOMIC DNA]</scope>
    <source>
        <strain evidence="2 3">CGMCC 1.3801</strain>
    </source>
</reference>
<dbReference type="GO" id="GO:0005886">
    <property type="term" value="C:plasma membrane"/>
    <property type="evidence" value="ECO:0007669"/>
    <property type="project" value="InterPro"/>
</dbReference>
<dbReference type="PROSITE" id="PS51257">
    <property type="entry name" value="PROKAR_LIPOPROTEIN"/>
    <property type="match status" value="1"/>
</dbReference>
<evidence type="ECO:0000313" key="3">
    <source>
        <dbReference type="Proteomes" id="UP000182124"/>
    </source>
</evidence>
<keyword evidence="1" id="KW-1133">Transmembrane helix</keyword>
<keyword evidence="1" id="KW-0812">Transmembrane</keyword>
<gene>
    <name evidence="2" type="ORF">SAMN02927925_01883</name>
</gene>
<dbReference type="Pfam" id="PF06835">
    <property type="entry name" value="LptC"/>
    <property type="match status" value="1"/>
</dbReference>
<dbReference type="AlphaFoldDB" id="A0A1G4VWD7"/>
<dbReference type="NCBIfam" id="TIGR04409">
    <property type="entry name" value="LptC_YrbK"/>
    <property type="match status" value="1"/>
</dbReference>